<sequence length="230" mass="25539">MNIAVPAWLNRTPLIDDTTRVWIKDVREWTLSQQDDLRPLDQAKLVMPIREHFPAEVQDPHGAAVATFESIRQHAGFEGVPMRLVPAGTGTHFPTRPSEAEPLVLEYDPRLWANRQALVAQLARDLAAWWVFTRPSPAPAQQGNEAHVAELVAVWMGFGIFMANTAFIARVGGCGKCAGPAMDRSASLGRPEIAYALACFCRDKGIAPREARYFLEAPLKGLFRQARRLS</sequence>
<evidence type="ECO:0000313" key="2">
    <source>
        <dbReference type="Proteomes" id="UP000199256"/>
    </source>
</evidence>
<keyword evidence="2" id="KW-1185">Reference proteome</keyword>
<dbReference type="Proteomes" id="UP000199256">
    <property type="component" value="Unassembled WGS sequence"/>
</dbReference>
<dbReference type="AlphaFoldDB" id="A0A1H7FRJ0"/>
<protein>
    <submittedName>
        <fullName evidence="1">Uncharacterized protein</fullName>
    </submittedName>
</protein>
<evidence type="ECO:0000313" key="1">
    <source>
        <dbReference type="EMBL" id="SEK27817.1"/>
    </source>
</evidence>
<gene>
    <name evidence="1" type="ORF">SAMN05444515_101300</name>
</gene>
<reference evidence="2" key="1">
    <citation type="submission" date="2016-10" db="EMBL/GenBank/DDBJ databases">
        <authorList>
            <person name="Varghese N."/>
            <person name="Submissions S."/>
        </authorList>
    </citation>
    <scope>NUCLEOTIDE SEQUENCE [LARGE SCALE GENOMIC DNA]</scope>
    <source>
        <strain evidence="2">DSM 241</strain>
    </source>
</reference>
<name>A0A1H7FRJ0_9GAMM</name>
<dbReference type="RefSeq" id="WP_245740488.1">
    <property type="nucleotide sequence ID" value="NZ_FOAA01000001.1"/>
</dbReference>
<dbReference type="EMBL" id="FOAA01000001">
    <property type="protein sequence ID" value="SEK27817.1"/>
    <property type="molecule type" value="Genomic_DNA"/>
</dbReference>
<accession>A0A1H7FRJ0</accession>
<organism evidence="1 2">
    <name type="scientific">Ectothiorhodospira marina</name>
    <dbReference type="NCBI Taxonomy" id="1396821"/>
    <lineage>
        <taxon>Bacteria</taxon>
        <taxon>Pseudomonadati</taxon>
        <taxon>Pseudomonadota</taxon>
        <taxon>Gammaproteobacteria</taxon>
        <taxon>Chromatiales</taxon>
        <taxon>Ectothiorhodospiraceae</taxon>
        <taxon>Ectothiorhodospira</taxon>
    </lineage>
</organism>
<proteinExistence type="predicted"/>
<dbReference type="STRING" id="1396821.SAMN05444515_101300"/>